<dbReference type="InterPro" id="IPR027417">
    <property type="entry name" value="P-loop_NTPase"/>
</dbReference>
<feature type="region of interest" description="Disordered" evidence="1">
    <location>
        <begin position="1"/>
        <end position="58"/>
    </location>
</feature>
<gene>
    <name evidence="3" type="ORF">BDN71DRAFT_1450018</name>
</gene>
<keyword evidence="4" id="KW-1185">Reference proteome</keyword>
<dbReference type="GO" id="GO:0005525">
    <property type="term" value="F:GTP binding"/>
    <property type="evidence" value="ECO:0007669"/>
    <property type="project" value="InterPro"/>
</dbReference>
<name>A0A9P5ZU74_PLEER</name>
<accession>A0A9P5ZU74</accession>
<proteinExistence type="predicted"/>
<dbReference type="Proteomes" id="UP000807025">
    <property type="component" value="Unassembled WGS sequence"/>
</dbReference>
<evidence type="ECO:0000313" key="4">
    <source>
        <dbReference type="Proteomes" id="UP000807025"/>
    </source>
</evidence>
<feature type="compositionally biased region" description="Basic and acidic residues" evidence="1">
    <location>
        <begin position="355"/>
        <end position="371"/>
    </location>
</feature>
<evidence type="ECO:0000256" key="1">
    <source>
        <dbReference type="SAM" id="MobiDB-lite"/>
    </source>
</evidence>
<sequence>MSQHQRTPIPTTQRCRLTPKPKVSISPQPAKTHRNTGMGASQSIQTKPEFRKPGPGAKPSQEVYIAVMGATGSGKTSFINMASSSALRVGSGLMSCTDAVQTSEPFWLENRLVRLIDTPGFDDTAKTDTEVLTMTAAFLSSMYRRGVMLSGVIYIHRISDIRMGGTSTRNFKLFRGLCGETMLRNAVIVTNMWGEVALDVGEAREEELTSQDDFFKPVLERGAQLKRHDNTPASADVIVGCVASKKPRALRIQRELVDDRKVITETTAGAELGRELHEQAMKFKEKRRRLQDEMDEAIRQKDEQAREELEQATAELNQEMLRIQTDSEQLASSYADDKARLKKRQQDLKTAAQQESERQAAEHKRRMADIDDRLRCTRESGSTETMQLAARLRRLQRQQAEPARRQPRRGLWDDFLDFLSAGQRYSE</sequence>
<feature type="region of interest" description="Disordered" evidence="1">
    <location>
        <begin position="343"/>
        <end position="371"/>
    </location>
</feature>
<dbReference type="OrthoDB" id="8954335at2759"/>
<feature type="compositionally biased region" description="Polar residues" evidence="1">
    <location>
        <begin position="1"/>
        <end position="15"/>
    </location>
</feature>
<protein>
    <recommendedName>
        <fullName evidence="2">G domain-containing protein</fullName>
    </recommendedName>
</protein>
<dbReference type="EMBL" id="MU154583">
    <property type="protein sequence ID" value="KAF9493562.1"/>
    <property type="molecule type" value="Genomic_DNA"/>
</dbReference>
<feature type="domain" description="G" evidence="2">
    <location>
        <begin position="65"/>
        <end position="139"/>
    </location>
</feature>
<evidence type="ECO:0000313" key="3">
    <source>
        <dbReference type="EMBL" id="KAF9493562.1"/>
    </source>
</evidence>
<dbReference type="Pfam" id="PF01926">
    <property type="entry name" value="MMR_HSR1"/>
    <property type="match status" value="1"/>
</dbReference>
<dbReference type="Gene3D" id="3.40.50.300">
    <property type="entry name" value="P-loop containing nucleotide triphosphate hydrolases"/>
    <property type="match status" value="1"/>
</dbReference>
<dbReference type="CDD" id="cd00882">
    <property type="entry name" value="Ras_like_GTPase"/>
    <property type="match status" value="1"/>
</dbReference>
<dbReference type="InterPro" id="IPR006073">
    <property type="entry name" value="GTP-bd"/>
</dbReference>
<reference evidence="3" key="1">
    <citation type="submission" date="2020-11" db="EMBL/GenBank/DDBJ databases">
        <authorList>
            <consortium name="DOE Joint Genome Institute"/>
            <person name="Ahrendt S."/>
            <person name="Riley R."/>
            <person name="Andreopoulos W."/>
            <person name="Labutti K."/>
            <person name="Pangilinan J."/>
            <person name="Ruiz-Duenas F.J."/>
            <person name="Barrasa J.M."/>
            <person name="Sanchez-Garcia M."/>
            <person name="Camarero S."/>
            <person name="Miyauchi S."/>
            <person name="Serrano A."/>
            <person name="Linde D."/>
            <person name="Babiker R."/>
            <person name="Drula E."/>
            <person name="Ayuso-Fernandez I."/>
            <person name="Pacheco R."/>
            <person name="Padilla G."/>
            <person name="Ferreira P."/>
            <person name="Barriuso J."/>
            <person name="Kellner H."/>
            <person name="Castanera R."/>
            <person name="Alfaro M."/>
            <person name="Ramirez L."/>
            <person name="Pisabarro A.G."/>
            <person name="Kuo A."/>
            <person name="Tritt A."/>
            <person name="Lipzen A."/>
            <person name="He G."/>
            <person name="Yan M."/>
            <person name="Ng V."/>
            <person name="Cullen D."/>
            <person name="Martin F."/>
            <person name="Rosso M.-N."/>
            <person name="Henrissat B."/>
            <person name="Hibbett D."/>
            <person name="Martinez A.T."/>
            <person name="Grigoriev I.V."/>
        </authorList>
    </citation>
    <scope>NUCLEOTIDE SEQUENCE</scope>
    <source>
        <strain evidence="3">ATCC 90797</strain>
    </source>
</reference>
<comment type="caution">
    <text evidence="3">The sequence shown here is derived from an EMBL/GenBank/DDBJ whole genome shotgun (WGS) entry which is preliminary data.</text>
</comment>
<evidence type="ECO:0000259" key="2">
    <source>
        <dbReference type="Pfam" id="PF01926"/>
    </source>
</evidence>
<dbReference type="SUPFAM" id="SSF52540">
    <property type="entry name" value="P-loop containing nucleoside triphosphate hydrolases"/>
    <property type="match status" value="1"/>
</dbReference>
<dbReference type="AlphaFoldDB" id="A0A9P5ZU74"/>
<organism evidence="3 4">
    <name type="scientific">Pleurotus eryngii</name>
    <name type="common">Boletus of the steppes</name>
    <dbReference type="NCBI Taxonomy" id="5323"/>
    <lineage>
        <taxon>Eukaryota</taxon>
        <taxon>Fungi</taxon>
        <taxon>Dikarya</taxon>
        <taxon>Basidiomycota</taxon>
        <taxon>Agaricomycotina</taxon>
        <taxon>Agaricomycetes</taxon>
        <taxon>Agaricomycetidae</taxon>
        <taxon>Agaricales</taxon>
        <taxon>Pleurotineae</taxon>
        <taxon>Pleurotaceae</taxon>
        <taxon>Pleurotus</taxon>
    </lineage>
</organism>